<accession>A0A7R9XR83</accession>
<protein>
    <submittedName>
        <fullName evidence="4">Uncharacterized protein</fullName>
    </submittedName>
</protein>
<dbReference type="Gene3D" id="3.50.50.60">
    <property type="entry name" value="FAD/NAD(P)-binding domain"/>
    <property type="match status" value="1"/>
</dbReference>
<keyword evidence="2" id="KW-0274">FAD</keyword>
<gene>
    <name evidence="4" type="ORF">OLUC0939_LOCUS2348</name>
</gene>
<evidence type="ECO:0000313" key="4">
    <source>
        <dbReference type="EMBL" id="CAD8221627.1"/>
    </source>
</evidence>
<sequence>MRHDWNSLIDPLDEGELAGTSRRRLLMQNYSLEYYPRAEDLSRYLRDFAAQKLAGYVSYNTNVLSIDRRTPDSEFDVNTSQGLYTCKNVVMATDLHTPKRGPKQLWHPKVIGYHELPADPEMFAGKRVAIFGSGNAAFEAASAISKVSAHVDVYSTSEIKLAHQNHYPGALRIPNAGVLDQYLLKSLDTYIHLSQESFEQMRISDAFKALAITFNNEFATEMIVARGKEDKCTPLQGCHVYDYIIRAMGWEFDASIFSPSVAPAVEQPGEITKRGGKYPSMTAAYESKNISGLFFAGALAHALDFGQSAGGFIHGFRYTSRALVRYLNVKNHGGTWSNVILRGRKNAFEHALARINTVSSLYQMYGVLADVMYLNVDDILNTSDAFDGVRYFHDVPLRFIQEGYFGSLVNDTAPADTTLSGVRLLVTITLEYGVGFSGRFVLDHARLHPKGRPWTRTEKENPPDLFLHPVLRLYQCSHRGCSRSLRKRNLVNELHLKEELSTDWTDEFLHQQRLERFLERVQSTASSPGVLSLRLVYLRVIEWLRRET</sequence>
<dbReference type="InterPro" id="IPR050346">
    <property type="entry name" value="FMO-like"/>
</dbReference>
<dbReference type="Pfam" id="PF13738">
    <property type="entry name" value="Pyr_redox_3"/>
    <property type="match status" value="1"/>
</dbReference>
<name>A0A7R9XR83_9CHLO</name>
<keyword evidence="1" id="KW-0285">Flavoprotein</keyword>
<dbReference type="InterPro" id="IPR036188">
    <property type="entry name" value="FAD/NAD-bd_sf"/>
</dbReference>
<proteinExistence type="predicted"/>
<evidence type="ECO:0000256" key="3">
    <source>
        <dbReference type="ARBA" id="ARBA00023002"/>
    </source>
</evidence>
<dbReference type="SUPFAM" id="SSF51905">
    <property type="entry name" value="FAD/NAD(P)-binding domain"/>
    <property type="match status" value="2"/>
</dbReference>
<keyword evidence="3" id="KW-0560">Oxidoreductase</keyword>
<dbReference type="AlphaFoldDB" id="A0A7R9XR83"/>
<dbReference type="EMBL" id="HBDX01002725">
    <property type="protein sequence ID" value="CAD8221627.1"/>
    <property type="molecule type" value="Transcribed_RNA"/>
</dbReference>
<evidence type="ECO:0000256" key="1">
    <source>
        <dbReference type="ARBA" id="ARBA00022630"/>
    </source>
</evidence>
<reference evidence="4" key="1">
    <citation type="submission" date="2021-01" db="EMBL/GenBank/DDBJ databases">
        <authorList>
            <person name="Corre E."/>
            <person name="Pelletier E."/>
            <person name="Niang G."/>
            <person name="Scheremetjew M."/>
            <person name="Finn R."/>
            <person name="Kale V."/>
            <person name="Holt S."/>
            <person name="Cochrane G."/>
            <person name="Meng A."/>
            <person name="Brown T."/>
            <person name="Cohen L."/>
        </authorList>
    </citation>
    <scope>NUCLEOTIDE SEQUENCE</scope>
    <source>
        <strain evidence="4">Clade-A-BCC118000</strain>
    </source>
</reference>
<organism evidence="4">
    <name type="scientific">Ostreococcus sp. 'lucimarinus'</name>
    <dbReference type="NCBI Taxonomy" id="242159"/>
    <lineage>
        <taxon>Eukaryota</taxon>
        <taxon>Viridiplantae</taxon>
        <taxon>Chlorophyta</taxon>
        <taxon>Mamiellophyceae</taxon>
        <taxon>Mamiellales</taxon>
        <taxon>Bathycoccaceae</taxon>
        <taxon>Ostreococcus</taxon>
    </lineage>
</organism>
<dbReference type="GO" id="GO:0016491">
    <property type="term" value="F:oxidoreductase activity"/>
    <property type="evidence" value="ECO:0007669"/>
    <property type="project" value="UniProtKB-KW"/>
</dbReference>
<dbReference type="PANTHER" id="PTHR23023">
    <property type="entry name" value="DIMETHYLANILINE MONOOXYGENASE"/>
    <property type="match status" value="1"/>
</dbReference>
<evidence type="ECO:0000256" key="2">
    <source>
        <dbReference type="ARBA" id="ARBA00022827"/>
    </source>
</evidence>